<dbReference type="AlphaFoldDB" id="A0A1I3GLQ2"/>
<gene>
    <name evidence="7" type="ORF">SAMN04487861_12324</name>
</gene>
<evidence type="ECO:0000256" key="3">
    <source>
        <dbReference type="ARBA" id="ARBA00022692"/>
    </source>
</evidence>
<feature type="transmembrane region" description="Helical" evidence="6">
    <location>
        <begin position="88"/>
        <end position="108"/>
    </location>
</feature>
<evidence type="ECO:0000256" key="2">
    <source>
        <dbReference type="ARBA" id="ARBA00022475"/>
    </source>
</evidence>
<evidence type="ECO:0000313" key="7">
    <source>
        <dbReference type="EMBL" id="SFI24399.1"/>
    </source>
</evidence>
<evidence type="ECO:0000256" key="4">
    <source>
        <dbReference type="ARBA" id="ARBA00022989"/>
    </source>
</evidence>
<dbReference type="GO" id="GO:0005886">
    <property type="term" value="C:plasma membrane"/>
    <property type="evidence" value="ECO:0007669"/>
    <property type="project" value="UniProtKB-SubCell"/>
</dbReference>
<feature type="transmembrane region" description="Helical" evidence="6">
    <location>
        <begin position="25"/>
        <end position="46"/>
    </location>
</feature>
<sequence>MEYLVVLLIFVVFLQTRIMELKRSVYCLAAQSGIIAGACLAIGLGAGSGLHAWLPGLLTIFVKVLFIPGAILRLAGRITDEREIVSDINVNYSTLAAAAFLVMGYLLVDHLLPGTPGRSIIAAAILMIMTGLALMVMRKRAILQMVGLITLENGIYLLGLLMTEGLPLVVELGVFLDVLIAVVVLVILTNRMSLSFMTTDTTVMKKLKG</sequence>
<proteinExistence type="predicted"/>
<feature type="transmembrane region" description="Helical" evidence="6">
    <location>
        <begin position="142"/>
        <end position="162"/>
    </location>
</feature>
<evidence type="ECO:0000256" key="5">
    <source>
        <dbReference type="ARBA" id="ARBA00023136"/>
    </source>
</evidence>
<dbReference type="EMBL" id="FOQK01000023">
    <property type="protein sequence ID" value="SFI24399.1"/>
    <property type="molecule type" value="Genomic_DNA"/>
</dbReference>
<keyword evidence="2" id="KW-1003">Cell membrane</keyword>
<protein>
    <submittedName>
        <fullName evidence="7">Hydrogenase-4 component E</fullName>
    </submittedName>
</protein>
<dbReference type="PANTHER" id="PTHR38601:SF1">
    <property type="entry name" value="HYDROGENASE-4 COMPONENT E"/>
    <property type="match status" value="1"/>
</dbReference>
<comment type="subcellular location">
    <subcellularLocation>
        <location evidence="1">Cell membrane</location>
        <topology evidence="1">Multi-pass membrane protein</topology>
    </subcellularLocation>
</comment>
<dbReference type="Proteomes" id="UP000183639">
    <property type="component" value="Unassembled WGS sequence"/>
</dbReference>
<keyword evidence="5 6" id="KW-0472">Membrane</keyword>
<keyword evidence="3 6" id="KW-0812">Transmembrane</keyword>
<accession>A0A1I3GLQ2</accession>
<name>A0A1I3GLQ2_SELRU</name>
<dbReference type="PANTHER" id="PTHR38601">
    <property type="entry name" value="HYDROGENASE-4 COMPONENT E"/>
    <property type="match status" value="1"/>
</dbReference>
<feature type="transmembrane region" description="Helical" evidence="6">
    <location>
        <begin position="52"/>
        <end position="76"/>
    </location>
</feature>
<dbReference type="InterPro" id="IPR038730">
    <property type="entry name" value="HyfE-like"/>
</dbReference>
<dbReference type="RefSeq" id="WP_075445088.1">
    <property type="nucleotide sequence ID" value="NZ_FOQK01000023.1"/>
</dbReference>
<feature type="transmembrane region" description="Helical" evidence="6">
    <location>
        <begin position="168"/>
        <end position="188"/>
    </location>
</feature>
<organism evidence="7 8">
    <name type="scientific">Selenomonas ruminantium</name>
    <dbReference type="NCBI Taxonomy" id="971"/>
    <lineage>
        <taxon>Bacteria</taxon>
        <taxon>Bacillati</taxon>
        <taxon>Bacillota</taxon>
        <taxon>Negativicutes</taxon>
        <taxon>Selenomonadales</taxon>
        <taxon>Selenomonadaceae</taxon>
        <taxon>Selenomonas</taxon>
    </lineage>
</organism>
<keyword evidence="4 6" id="KW-1133">Transmembrane helix</keyword>
<evidence type="ECO:0000313" key="8">
    <source>
        <dbReference type="Proteomes" id="UP000183639"/>
    </source>
</evidence>
<evidence type="ECO:0000256" key="1">
    <source>
        <dbReference type="ARBA" id="ARBA00004651"/>
    </source>
</evidence>
<feature type="transmembrane region" description="Helical" evidence="6">
    <location>
        <begin position="120"/>
        <end position="137"/>
    </location>
</feature>
<evidence type="ECO:0000256" key="6">
    <source>
        <dbReference type="SAM" id="Phobius"/>
    </source>
</evidence>
<reference evidence="7 8" key="1">
    <citation type="submission" date="2016-10" db="EMBL/GenBank/DDBJ databases">
        <authorList>
            <person name="de Groot N.N."/>
        </authorList>
    </citation>
    <scope>NUCLEOTIDE SEQUENCE [LARGE SCALE GENOMIC DNA]</scope>
    <source>
        <strain evidence="7 8">Z108</strain>
    </source>
</reference>
<dbReference type="OrthoDB" id="5298295at2"/>